<dbReference type="STRING" id="1440763.BJI69_14240"/>
<sequence>MTTDLLTRITADRQRIEQEREANRKRHPFAMEMFDGLRDAGLAPKLKHAVNAAGEELGSPPKVDGFVVDGDKLAHLPEYEAFWRKALGKKAETIATYRERMHRAIKPGMGIE</sequence>
<dbReference type="OrthoDB" id="9931011at2"/>
<protein>
    <submittedName>
        <fullName evidence="1">Uncharacterized protein</fullName>
    </submittedName>
</protein>
<dbReference type="AlphaFoldDB" id="A0A0G9HH04"/>
<gene>
    <name evidence="1" type="ORF">BJI69_14240</name>
</gene>
<keyword evidence="2" id="KW-1185">Reference proteome</keyword>
<reference evidence="2" key="1">
    <citation type="submission" date="2016-09" db="EMBL/GenBank/DDBJ databases">
        <authorList>
            <person name="Lysoe E."/>
        </authorList>
    </citation>
    <scope>NUCLEOTIDE SEQUENCE [LARGE SCALE GENOMIC DNA]</scope>
    <source>
        <strain evidence="2">LJ96T</strain>
    </source>
</reference>
<name>A0A0G9HH04_9GAMM</name>
<organism evidence="1 2">
    <name type="scientific">Luteibacter rhizovicinus DSM 16549</name>
    <dbReference type="NCBI Taxonomy" id="1440763"/>
    <lineage>
        <taxon>Bacteria</taxon>
        <taxon>Pseudomonadati</taxon>
        <taxon>Pseudomonadota</taxon>
        <taxon>Gammaproteobacteria</taxon>
        <taxon>Lysobacterales</taxon>
        <taxon>Rhodanobacteraceae</taxon>
        <taxon>Luteibacter</taxon>
    </lineage>
</organism>
<dbReference type="EMBL" id="CP017480">
    <property type="protein sequence ID" value="APG04937.1"/>
    <property type="molecule type" value="Genomic_DNA"/>
</dbReference>
<dbReference type="KEGG" id="lrz:BJI69_14240"/>
<evidence type="ECO:0000313" key="2">
    <source>
        <dbReference type="Proteomes" id="UP000182987"/>
    </source>
</evidence>
<dbReference type="RefSeq" id="WP_046966058.1">
    <property type="nucleotide sequence ID" value="NZ_CP017480.1"/>
</dbReference>
<accession>A0A0G9HH04</accession>
<dbReference type="PATRIC" id="fig|1440763.5.peg.3004"/>
<proteinExistence type="predicted"/>
<evidence type="ECO:0000313" key="1">
    <source>
        <dbReference type="EMBL" id="APG04937.1"/>
    </source>
</evidence>
<dbReference type="Proteomes" id="UP000182987">
    <property type="component" value="Chromosome"/>
</dbReference>